<organism evidence="1 2">
    <name type="scientific">Lactuca sativa</name>
    <name type="common">Garden lettuce</name>
    <dbReference type="NCBI Taxonomy" id="4236"/>
    <lineage>
        <taxon>Eukaryota</taxon>
        <taxon>Viridiplantae</taxon>
        <taxon>Streptophyta</taxon>
        <taxon>Embryophyta</taxon>
        <taxon>Tracheophyta</taxon>
        <taxon>Spermatophyta</taxon>
        <taxon>Magnoliopsida</taxon>
        <taxon>eudicotyledons</taxon>
        <taxon>Gunneridae</taxon>
        <taxon>Pentapetalae</taxon>
        <taxon>asterids</taxon>
        <taxon>campanulids</taxon>
        <taxon>Asterales</taxon>
        <taxon>Asteraceae</taxon>
        <taxon>Cichorioideae</taxon>
        <taxon>Cichorieae</taxon>
        <taxon>Lactucinae</taxon>
        <taxon>Lactuca</taxon>
    </lineage>
</organism>
<protein>
    <submittedName>
        <fullName evidence="1">Uncharacterized protein</fullName>
    </submittedName>
</protein>
<keyword evidence="2" id="KW-1185">Reference proteome</keyword>
<dbReference type="AlphaFoldDB" id="A0A9R1XI77"/>
<accession>A0A9R1XI77</accession>
<name>A0A9R1XI77_LACSA</name>
<evidence type="ECO:0000313" key="2">
    <source>
        <dbReference type="Proteomes" id="UP000235145"/>
    </source>
</evidence>
<comment type="caution">
    <text evidence="1">The sequence shown here is derived from an EMBL/GenBank/DDBJ whole genome shotgun (WGS) entry which is preliminary data.</text>
</comment>
<gene>
    <name evidence="1" type="ORF">LSAT_V11C400177770</name>
</gene>
<dbReference type="Proteomes" id="UP000235145">
    <property type="component" value="Unassembled WGS sequence"/>
</dbReference>
<sequence length="194" mass="22523">MLRQVSFYIVRPISTWMVSVFFNPRILYNISFSLNNACKVFDENPHTKLTIITRDLYNSRKNYIFKGNINIRPFRNKENLKIEAKVKNYKGTGCYFIIVVGNTAAQKIKEKAVSIGFRNGTWMQNYVLVNVLQEERYIPNSLLCIGPRTSRGELLNCYVFLGNYIANLTLSLLKFHHWIELVLSGNLPPGYQDE</sequence>
<proteinExistence type="predicted"/>
<evidence type="ECO:0000313" key="1">
    <source>
        <dbReference type="EMBL" id="KAJ0213579.1"/>
    </source>
</evidence>
<reference evidence="1 2" key="1">
    <citation type="journal article" date="2017" name="Nat. Commun.">
        <title>Genome assembly with in vitro proximity ligation data and whole-genome triplication in lettuce.</title>
        <authorList>
            <person name="Reyes-Chin-Wo S."/>
            <person name="Wang Z."/>
            <person name="Yang X."/>
            <person name="Kozik A."/>
            <person name="Arikit S."/>
            <person name="Song C."/>
            <person name="Xia L."/>
            <person name="Froenicke L."/>
            <person name="Lavelle D.O."/>
            <person name="Truco M.J."/>
            <person name="Xia R."/>
            <person name="Zhu S."/>
            <person name="Xu C."/>
            <person name="Xu H."/>
            <person name="Xu X."/>
            <person name="Cox K."/>
            <person name="Korf I."/>
            <person name="Meyers B.C."/>
            <person name="Michelmore R.W."/>
        </authorList>
    </citation>
    <scope>NUCLEOTIDE SEQUENCE [LARGE SCALE GENOMIC DNA]</scope>
    <source>
        <strain evidence="2">cv. Salinas</strain>
        <tissue evidence="1">Seedlings</tissue>
    </source>
</reference>
<dbReference type="EMBL" id="NBSK02000004">
    <property type="protein sequence ID" value="KAJ0213579.1"/>
    <property type="molecule type" value="Genomic_DNA"/>
</dbReference>